<evidence type="ECO:0000313" key="4">
    <source>
        <dbReference type="EMBL" id="MEQ2261761.1"/>
    </source>
</evidence>
<gene>
    <name evidence="4" type="ORF">XENORESO_015317</name>
</gene>
<protein>
    <recommendedName>
        <fullName evidence="3">Trichohyalin-plectin-homology domain-containing protein</fullName>
    </recommendedName>
</protein>
<dbReference type="InterPro" id="IPR043597">
    <property type="entry name" value="TPH_dom"/>
</dbReference>
<feature type="region of interest" description="Disordered" evidence="2">
    <location>
        <begin position="32"/>
        <end position="57"/>
    </location>
</feature>
<evidence type="ECO:0000313" key="5">
    <source>
        <dbReference type="Proteomes" id="UP001444071"/>
    </source>
</evidence>
<sequence>LIRSLRLQIIAEWRSTEQKRIEAEERCIMESVRQQQRMEETREDRAREREEAKEHRHKMLCEKMEEEKKQCEEMEHIHQDLYLEANRHCEDKMVSTHKCFMIWAVYQHV</sequence>
<keyword evidence="1" id="KW-0175">Coiled coil</keyword>
<dbReference type="Proteomes" id="UP001444071">
    <property type="component" value="Unassembled WGS sequence"/>
</dbReference>
<organism evidence="4 5">
    <name type="scientific">Xenotaenia resolanae</name>
    <dbReference type="NCBI Taxonomy" id="208358"/>
    <lineage>
        <taxon>Eukaryota</taxon>
        <taxon>Metazoa</taxon>
        <taxon>Chordata</taxon>
        <taxon>Craniata</taxon>
        <taxon>Vertebrata</taxon>
        <taxon>Euteleostomi</taxon>
        <taxon>Actinopterygii</taxon>
        <taxon>Neopterygii</taxon>
        <taxon>Teleostei</taxon>
        <taxon>Neoteleostei</taxon>
        <taxon>Acanthomorphata</taxon>
        <taxon>Ovalentaria</taxon>
        <taxon>Atherinomorphae</taxon>
        <taxon>Cyprinodontiformes</taxon>
        <taxon>Goodeidae</taxon>
        <taxon>Xenotaenia</taxon>
    </lineage>
</organism>
<dbReference type="Pfam" id="PF13868">
    <property type="entry name" value="TPH"/>
    <property type="match status" value="1"/>
</dbReference>
<feature type="compositionally biased region" description="Basic and acidic residues" evidence="2">
    <location>
        <begin position="36"/>
        <end position="57"/>
    </location>
</feature>
<reference evidence="4 5" key="1">
    <citation type="submission" date="2021-06" db="EMBL/GenBank/DDBJ databases">
        <authorList>
            <person name="Palmer J.M."/>
        </authorList>
    </citation>
    <scope>NUCLEOTIDE SEQUENCE [LARGE SCALE GENOMIC DNA]</scope>
    <source>
        <strain evidence="4 5">XR_2019</strain>
        <tissue evidence="4">Muscle</tissue>
    </source>
</reference>
<keyword evidence="5" id="KW-1185">Reference proteome</keyword>
<evidence type="ECO:0000259" key="3">
    <source>
        <dbReference type="Pfam" id="PF13868"/>
    </source>
</evidence>
<proteinExistence type="predicted"/>
<feature type="domain" description="Trichohyalin-plectin-homology" evidence="3">
    <location>
        <begin position="11"/>
        <end position="87"/>
    </location>
</feature>
<name>A0ABV0VWX8_9TELE</name>
<dbReference type="EMBL" id="JAHRIM010014942">
    <property type="protein sequence ID" value="MEQ2261761.1"/>
    <property type="molecule type" value="Genomic_DNA"/>
</dbReference>
<evidence type="ECO:0000256" key="2">
    <source>
        <dbReference type="SAM" id="MobiDB-lite"/>
    </source>
</evidence>
<evidence type="ECO:0000256" key="1">
    <source>
        <dbReference type="ARBA" id="ARBA00023054"/>
    </source>
</evidence>
<accession>A0ABV0VWX8</accession>
<feature type="non-terminal residue" evidence="4">
    <location>
        <position position="1"/>
    </location>
</feature>
<comment type="caution">
    <text evidence="4">The sequence shown here is derived from an EMBL/GenBank/DDBJ whole genome shotgun (WGS) entry which is preliminary data.</text>
</comment>